<dbReference type="PANTHER" id="PTHR12881:SF10">
    <property type="entry name" value="MEDIATOR OF RNA POLYMERASE II TRANSCRIPTION SUBUNIT 1"/>
    <property type="match status" value="1"/>
</dbReference>
<evidence type="ECO:0000256" key="3">
    <source>
        <dbReference type="ARBA" id="ARBA00023015"/>
    </source>
</evidence>
<keyword evidence="6 7" id="KW-0539">Nucleus</keyword>
<dbReference type="Proteomes" id="UP000007797">
    <property type="component" value="Unassembled WGS sequence"/>
</dbReference>
<reference evidence="11" key="1">
    <citation type="journal article" date="2011" name="Genome Res.">
        <title>Phylogeny-wide analysis of social amoeba genomes highlights ancient origins for complex intercellular communication.</title>
        <authorList>
            <person name="Heidel A.J."/>
            <person name="Lawal H.M."/>
            <person name="Felder M."/>
            <person name="Schilde C."/>
            <person name="Helps N.R."/>
            <person name="Tunggal B."/>
            <person name="Rivero F."/>
            <person name="John U."/>
            <person name="Schleicher M."/>
            <person name="Eichinger L."/>
            <person name="Platzer M."/>
            <person name="Noegel A.A."/>
            <person name="Schaap P."/>
            <person name="Gloeckner G."/>
        </authorList>
    </citation>
    <scope>NUCLEOTIDE SEQUENCE [LARGE SCALE GENOMIC DNA]</scope>
    <source>
        <strain evidence="11">SH3</strain>
    </source>
</reference>
<name>F4QEV8_CACFS</name>
<dbReference type="Pfam" id="PF10744">
    <property type="entry name" value="Med1"/>
    <property type="match status" value="1"/>
</dbReference>
<protein>
    <recommendedName>
        <fullName evidence="7">Mediator of RNA polymerase II transcription subunit 1</fullName>
    </recommendedName>
    <alternativeName>
        <fullName evidence="7">Mediator complex subunit 1</fullName>
    </alternativeName>
</protein>
<comment type="function">
    <text evidence="7">Component of the Mediator complex, a coactivator involved in the regulated transcription of nearly all RNA polymerase II-dependent genes. Mediator functions as a bridge to convey information from gene-specific regulatory proteins to the basal RNA polymerase II transcription machinery. Mediator is recruited to promoters by direct interactions with regulatory proteins and serves as a scaffold for the assembly of a functional preinitiation complex with RNA polymerase II and the general transcription factors.</text>
</comment>
<keyword evidence="11" id="KW-1185">Reference proteome</keyword>
<keyword evidence="3 7" id="KW-0805">Transcription regulation</keyword>
<dbReference type="InterPro" id="IPR051999">
    <property type="entry name" value="Mediator_complex_subunit_1"/>
</dbReference>
<dbReference type="OMA" id="QTIKFTC"/>
<accession>F4QEV8</accession>
<dbReference type="PANTHER" id="PTHR12881">
    <property type="entry name" value="MEDIATOR OF RNA POLYMERASE II TRANSCRIPTION SUBUNIT 1"/>
    <property type="match status" value="1"/>
</dbReference>
<dbReference type="RefSeq" id="XP_004350873.1">
    <property type="nucleotide sequence ID" value="XM_004350822.1"/>
</dbReference>
<dbReference type="EMBL" id="GL883029">
    <property type="protein sequence ID" value="EGG14165.1"/>
    <property type="molecule type" value="Genomic_DNA"/>
</dbReference>
<dbReference type="GO" id="GO:0016592">
    <property type="term" value="C:mediator complex"/>
    <property type="evidence" value="ECO:0007669"/>
    <property type="project" value="InterPro"/>
</dbReference>
<evidence type="ECO:0000256" key="2">
    <source>
        <dbReference type="ARBA" id="ARBA00006210"/>
    </source>
</evidence>
<evidence type="ECO:0000256" key="4">
    <source>
        <dbReference type="ARBA" id="ARBA00023159"/>
    </source>
</evidence>
<comment type="subcellular location">
    <subcellularLocation>
        <location evidence="1 7">Nucleus</location>
    </subcellularLocation>
</comment>
<keyword evidence="4 7" id="KW-0010">Activator</keyword>
<dbReference type="InterPro" id="IPR019680">
    <property type="entry name" value="Mediator_Med1"/>
</dbReference>
<feature type="region of interest" description="Disordered" evidence="8">
    <location>
        <begin position="363"/>
        <end position="384"/>
    </location>
</feature>
<dbReference type="OrthoDB" id="2281547at2759"/>
<evidence type="ECO:0000256" key="1">
    <source>
        <dbReference type="ARBA" id="ARBA00004123"/>
    </source>
</evidence>
<evidence type="ECO:0000259" key="9">
    <source>
        <dbReference type="Pfam" id="PF10744"/>
    </source>
</evidence>
<proteinExistence type="inferred from homology"/>
<organism evidence="10 11">
    <name type="scientific">Cavenderia fasciculata</name>
    <name type="common">Slime mold</name>
    <name type="synonym">Dictyostelium fasciculatum</name>
    <dbReference type="NCBI Taxonomy" id="261658"/>
    <lineage>
        <taxon>Eukaryota</taxon>
        <taxon>Amoebozoa</taxon>
        <taxon>Evosea</taxon>
        <taxon>Eumycetozoa</taxon>
        <taxon>Dictyostelia</taxon>
        <taxon>Acytosteliales</taxon>
        <taxon>Cavenderiaceae</taxon>
        <taxon>Cavenderia</taxon>
    </lineage>
</organism>
<dbReference type="KEGG" id="dfa:DFA_11934"/>
<keyword evidence="5 7" id="KW-0804">Transcription</keyword>
<dbReference type="AlphaFoldDB" id="F4QEV8"/>
<evidence type="ECO:0000256" key="5">
    <source>
        <dbReference type="ARBA" id="ARBA00023163"/>
    </source>
</evidence>
<dbReference type="GO" id="GO:0045944">
    <property type="term" value="P:positive regulation of transcription by RNA polymerase II"/>
    <property type="evidence" value="ECO:0007669"/>
    <property type="project" value="UniProtKB-ARBA"/>
</dbReference>
<gene>
    <name evidence="10" type="primary">med1</name>
    <name evidence="10" type="ORF">DFA_11934</name>
</gene>
<evidence type="ECO:0000256" key="8">
    <source>
        <dbReference type="SAM" id="MobiDB-lite"/>
    </source>
</evidence>
<evidence type="ECO:0000256" key="6">
    <source>
        <dbReference type="ARBA" id="ARBA00023242"/>
    </source>
</evidence>
<evidence type="ECO:0000256" key="7">
    <source>
        <dbReference type="RuleBase" id="RU364059"/>
    </source>
</evidence>
<evidence type="ECO:0000313" key="11">
    <source>
        <dbReference type="Proteomes" id="UP000007797"/>
    </source>
</evidence>
<dbReference type="STRING" id="1054147.F4QEV8"/>
<dbReference type="GO" id="GO:0003712">
    <property type="term" value="F:transcription coregulator activity"/>
    <property type="evidence" value="ECO:0007669"/>
    <property type="project" value="InterPro"/>
</dbReference>
<comment type="similarity">
    <text evidence="2 7">Belongs to the Mediator complex subunit 1 family.</text>
</comment>
<dbReference type="GeneID" id="14865407"/>
<evidence type="ECO:0000313" key="10">
    <source>
        <dbReference type="EMBL" id="EGG14165.1"/>
    </source>
</evidence>
<sequence length="655" mass="74088">MSSKDTIQQCLEQLSAQYSSLFNEIGVMGNAPDIDTMFKPNLFHSYSTCNLDEKVNNLQRTLEAMKLTFHQYAQWQTDPLYLKVINNQKFVVITSNKVKQITKSISDSTLFGKMYLDVLSSYQQQVSNTTANHVSHAKKKLSLLASKLHDFITDLDLKYGTYSDLEDLSSLHKVDPSEMKPETVHSCSISSATFLLDIFINGDGTINEVKLMHISMSSEESTTASQDVTDDLTKSLKTKEKDFELKVRRICNQDLLFRKYKNFDLQKSVSILQDDFQSINNLIKDREDIFNSYGKITNDYCGIKFIYYQTIQQKMMDEIGFVACLELEEGMNPVKLPLISLFSGENSIDGTYFLNAQQLLQDQQQESNNNNNNNNNNNILPTTTTTTIESGGDSIMAELNPPTTSTSTTTTSTSPTFILSPIRLVLKLEPCIHITYDGLCKILSILEREKDIVDYTGQVVGNSNLAKNHLLYIENQIIGSKDRDKSILQQQFDNQVLGVAQRYFYTNEQFHVGYEISRIPIGYPNQIFPIFQILRQQIVFNLLFKSCFTIQPQLQNDPSSPVQVNGSNGQDTTNTAAANIPVFEIQCEPAQSIYITFLHPTCKQFRSISINIASGGHINATIDDNSLCSNEYLTNILSTSKSIPLTLYYIFNHQN</sequence>
<feature type="domain" description="Mediator complex subunit Med1" evidence="9">
    <location>
        <begin position="174"/>
        <end position="549"/>
    </location>
</feature>